<organism evidence="1 2">
    <name type="scientific">Limihaloglobus sulfuriphilus</name>
    <dbReference type="NCBI Taxonomy" id="1851148"/>
    <lineage>
        <taxon>Bacteria</taxon>
        <taxon>Pseudomonadati</taxon>
        <taxon>Planctomycetota</taxon>
        <taxon>Phycisphaerae</taxon>
        <taxon>Sedimentisphaerales</taxon>
        <taxon>Sedimentisphaeraceae</taxon>
        <taxon>Limihaloglobus</taxon>
    </lineage>
</organism>
<dbReference type="STRING" id="1851148.SMSP2_00470"/>
<dbReference type="InterPro" id="IPR008323">
    <property type="entry name" value="UCP033563"/>
</dbReference>
<gene>
    <name evidence="1" type="ORF">SMSP2_00470</name>
</gene>
<evidence type="ECO:0000313" key="2">
    <source>
        <dbReference type="Proteomes" id="UP000188181"/>
    </source>
</evidence>
<reference evidence="2" key="1">
    <citation type="submission" date="2017-02" db="EMBL/GenBank/DDBJ databases">
        <title>Comparative genomics and description of representatives of a novel lineage of planctomycetes thriving in anoxic sediments.</title>
        <authorList>
            <person name="Spring S."/>
            <person name="Bunk B."/>
            <person name="Sproer C."/>
        </authorList>
    </citation>
    <scope>NUCLEOTIDE SEQUENCE [LARGE SCALE GENOMIC DNA]</scope>
    <source>
        <strain evidence="2">SM-Chi-D1</strain>
    </source>
</reference>
<dbReference type="Pfam" id="PF06245">
    <property type="entry name" value="DUF1015"/>
    <property type="match status" value="1"/>
</dbReference>
<accession>A0A1Q2MBU0</accession>
<name>A0A1Q2MBU0_9BACT</name>
<dbReference type="PANTHER" id="PTHR36454:SF1">
    <property type="entry name" value="DUF1015 DOMAIN-CONTAINING PROTEIN"/>
    <property type="match status" value="1"/>
</dbReference>
<dbReference type="PIRSF" id="PIRSF033563">
    <property type="entry name" value="UCP033563"/>
    <property type="match status" value="1"/>
</dbReference>
<protein>
    <recommendedName>
        <fullName evidence="3">DUF1015 domain-containing protein</fullName>
    </recommendedName>
</protein>
<dbReference type="KEGG" id="pbas:SMSP2_00470"/>
<proteinExistence type="predicted"/>
<dbReference type="PANTHER" id="PTHR36454">
    <property type="entry name" value="LMO2823 PROTEIN"/>
    <property type="match status" value="1"/>
</dbReference>
<dbReference type="Proteomes" id="UP000188181">
    <property type="component" value="Chromosome"/>
</dbReference>
<dbReference type="OrthoDB" id="9781616at2"/>
<evidence type="ECO:0000313" key="1">
    <source>
        <dbReference type="EMBL" id="AQQ70129.1"/>
    </source>
</evidence>
<dbReference type="EMBL" id="CP019646">
    <property type="protein sequence ID" value="AQQ70129.1"/>
    <property type="molecule type" value="Genomic_DNA"/>
</dbReference>
<sequence>MEIKSFKGYRFSNDVVGNSADCIAPPYDVINDEQQEKLYQQNEYNIVRVTKGKTAEFDEEGNNVYSRASDYFESWIESGALKQDPENSIYAYVQSFEAQDKSYTRSGFIALGKLAQFGKGVRPHEKTLDGPKADRLNLMRATQAQFGQIFMLYDDPECIADAIIAEAAKNQPLLSFVDDENVTHSLYAITGEANITDIAAMMADKDAVIADGHHRYETALNYFNETGKPEAAFRMMTFVNMHNEGLVILPTHRLVGNLADFDPKELKTKLSGDFDVTVYGKDKNTDKDQMFADLKKDFDQAGISFGIYDNSGTFSRAVLKDIKSIQQVADGLSEASQKLDVTVLHRLILEGILGINEQALASESNLEYIKDIGDAIDRSVALVDSGEKQAVFFMNPTRIEQVQGVAAAGEKMPQKSTFFYPKIFTGLVINKL</sequence>
<dbReference type="RefSeq" id="WP_146682419.1">
    <property type="nucleotide sequence ID" value="NZ_CP019646.1"/>
</dbReference>
<keyword evidence="2" id="KW-1185">Reference proteome</keyword>
<dbReference type="AlphaFoldDB" id="A0A1Q2MBU0"/>
<evidence type="ECO:0008006" key="3">
    <source>
        <dbReference type="Google" id="ProtNLM"/>
    </source>
</evidence>